<comment type="similarity">
    <text evidence="2 17">Belongs to the integrin beta chain family.</text>
</comment>
<dbReference type="InterPro" id="IPR032695">
    <property type="entry name" value="Integrin_dom_sf"/>
</dbReference>
<evidence type="ECO:0000256" key="3">
    <source>
        <dbReference type="ARBA" id="ARBA00022475"/>
    </source>
</evidence>
<feature type="domain" description="CUE" evidence="21">
    <location>
        <begin position="1205"/>
        <end position="1248"/>
    </location>
</feature>
<feature type="compositionally biased region" description="Basic and acidic residues" evidence="18">
    <location>
        <begin position="1656"/>
        <end position="1665"/>
    </location>
</feature>
<evidence type="ECO:0000256" key="20">
    <source>
        <dbReference type="SAM" id="SignalP"/>
    </source>
</evidence>
<evidence type="ECO:0000256" key="16">
    <source>
        <dbReference type="ARBA" id="ARBA00023180"/>
    </source>
</evidence>
<feature type="compositionally biased region" description="Basic and acidic residues" evidence="18">
    <location>
        <begin position="1488"/>
        <end position="1497"/>
    </location>
</feature>
<dbReference type="Pfam" id="PF23105">
    <property type="entry name" value="EGF_integrin"/>
    <property type="match status" value="2"/>
</dbReference>
<dbReference type="Gene3D" id="3.40.50.410">
    <property type="entry name" value="von Willebrand factor, type A domain"/>
    <property type="match status" value="1"/>
</dbReference>
<keyword evidence="16" id="KW-0325">Glycoprotein</keyword>
<keyword evidence="4" id="KW-0245">EGF-like domain</keyword>
<dbReference type="SUPFAM" id="SSF69687">
    <property type="entry name" value="Integrin beta tail domain"/>
    <property type="match status" value="1"/>
</dbReference>
<feature type="transmembrane region" description="Helical" evidence="19">
    <location>
        <begin position="729"/>
        <end position="751"/>
    </location>
</feature>
<comment type="caution">
    <text evidence="22">The sequence shown here is derived from an EMBL/GenBank/DDBJ whole genome shotgun (WGS) entry which is preliminary data.</text>
</comment>
<feature type="region of interest" description="Disordered" evidence="18">
    <location>
        <begin position="89"/>
        <end position="127"/>
    </location>
</feature>
<dbReference type="InterPro" id="IPR003892">
    <property type="entry name" value="CUE"/>
</dbReference>
<dbReference type="InterPro" id="IPR012896">
    <property type="entry name" value="Integrin_bsu_tail"/>
</dbReference>
<keyword evidence="14 19" id="KW-0472">Membrane</keyword>
<dbReference type="Gene3D" id="1.10.8.10">
    <property type="entry name" value="DNA helicase RuvA subunit, C-terminal domain"/>
    <property type="match status" value="1"/>
</dbReference>
<dbReference type="InterPro" id="IPR040622">
    <property type="entry name" value="EGF_integrin_1"/>
</dbReference>
<feature type="region of interest" description="Disordered" evidence="18">
    <location>
        <begin position="1130"/>
        <end position="1183"/>
    </location>
</feature>
<accession>A0AAN9T7L1</accession>
<feature type="compositionally biased region" description="Acidic residues" evidence="18">
    <location>
        <begin position="1141"/>
        <end position="1154"/>
    </location>
</feature>
<keyword evidence="13 17" id="KW-0401">Integrin</keyword>
<name>A0AAN9T7L1_9HEMI</name>
<dbReference type="SUPFAM" id="SSF69179">
    <property type="entry name" value="Integrin domains"/>
    <property type="match status" value="1"/>
</dbReference>
<dbReference type="Proteomes" id="UP001367676">
    <property type="component" value="Unassembled WGS sequence"/>
</dbReference>
<feature type="compositionally biased region" description="Polar residues" evidence="18">
    <location>
        <begin position="1631"/>
        <end position="1642"/>
    </location>
</feature>
<dbReference type="Gene3D" id="2.10.25.10">
    <property type="entry name" value="Laminin"/>
    <property type="match status" value="4"/>
</dbReference>
<dbReference type="Pfam" id="PF00362">
    <property type="entry name" value="Integrin_beta"/>
    <property type="match status" value="1"/>
</dbReference>
<feature type="region of interest" description="Disordered" evidence="18">
    <location>
        <begin position="1358"/>
        <end position="1736"/>
    </location>
</feature>
<dbReference type="PANTHER" id="PTHR10082">
    <property type="entry name" value="INTEGRIN BETA SUBUNIT"/>
    <property type="match status" value="1"/>
</dbReference>
<dbReference type="InterPro" id="IPR057243">
    <property type="entry name" value="Integrin_I-EGF_CS"/>
</dbReference>
<evidence type="ECO:0000256" key="4">
    <source>
        <dbReference type="ARBA" id="ARBA00022536"/>
    </source>
</evidence>
<dbReference type="PROSITE" id="PS51140">
    <property type="entry name" value="CUE"/>
    <property type="match status" value="1"/>
</dbReference>
<feature type="compositionally biased region" description="Basic and acidic residues" evidence="18">
    <location>
        <begin position="1571"/>
        <end position="1580"/>
    </location>
</feature>
<protein>
    <recommendedName>
        <fullName evidence="17">Integrin beta</fullName>
    </recommendedName>
</protein>
<proteinExistence type="inferred from homology"/>
<keyword evidence="15" id="KW-1015">Disulfide bond</keyword>
<dbReference type="SMART" id="SM01241">
    <property type="entry name" value="Integrin_b_cyt"/>
    <property type="match status" value="1"/>
</dbReference>
<dbReference type="SUPFAM" id="SSF57196">
    <property type="entry name" value="EGF/Laminin"/>
    <property type="match status" value="1"/>
</dbReference>
<evidence type="ECO:0000256" key="11">
    <source>
        <dbReference type="ARBA" id="ARBA00022889"/>
    </source>
</evidence>
<dbReference type="GO" id="GO:0007229">
    <property type="term" value="P:integrin-mediated signaling pathway"/>
    <property type="evidence" value="ECO:0007669"/>
    <property type="project" value="UniProtKB-KW"/>
</dbReference>
<feature type="compositionally biased region" description="Low complexity" evidence="18">
    <location>
        <begin position="1130"/>
        <end position="1140"/>
    </location>
</feature>
<keyword evidence="10" id="KW-0460">Magnesium</keyword>
<evidence type="ECO:0000256" key="19">
    <source>
        <dbReference type="SAM" id="Phobius"/>
    </source>
</evidence>
<keyword evidence="8" id="KW-0677">Repeat</keyword>
<keyword evidence="6" id="KW-0479">Metal-binding</keyword>
<dbReference type="GO" id="GO:0008305">
    <property type="term" value="C:integrin complex"/>
    <property type="evidence" value="ECO:0007669"/>
    <property type="project" value="TreeGrafter"/>
</dbReference>
<keyword evidence="11 17" id="KW-0130">Cell adhesion</keyword>
<dbReference type="EMBL" id="JBBCAQ010000036">
    <property type="protein sequence ID" value="KAK7576343.1"/>
    <property type="molecule type" value="Genomic_DNA"/>
</dbReference>
<dbReference type="InterPro" id="IPR057073">
    <property type="entry name" value="EGF_integrin_2"/>
</dbReference>
<keyword evidence="7 20" id="KW-0732">Signal</keyword>
<feature type="signal peptide" evidence="20">
    <location>
        <begin position="1"/>
        <end position="24"/>
    </location>
</feature>
<dbReference type="InterPro" id="IPR036465">
    <property type="entry name" value="vWFA_dom_sf"/>
</dbReference>
<dbReference type="CDD" id="cd14364">
    <property type="entry name" value="CUE_ASCC2"/>
    <property type="match status" value="1"/>
</dbReference>
<feature type="compositionally biased region" description="Polar residues" evidence="18">
    <location>
        <begin position="1666"/>
        <end position="1693"/>
    </location>
</feature>
<reference evidence="22 23" key="1">
    <citation type="submission" date="2024-03" db="EMBL/GenBank/DDBJ databases">
        <title>Adaptation during the transition from Ophiocordyceps entomopathogen to insect associate is accompanied by gene loss and intensified selection.</title>
        <authorList>
            <person name="Ward C.M."/>
            <person name="Onetto C.A."/>
            <person name="Borneman A.R."/>
        </authorList>
    </citation>
    <scope>NUCLEOTIDE SEQUENCE [LARGE SCALE GENOMIC DNA]</scope>
    <source>
        <strain evidence="22">AWRI1</strain>
        <tissue evidence="22">Single Adult Female</tissue>
    </source>
</reference>
<feature type="compositionally biased region" description="Low complexity" evidence="18">
    <location>
        <begin position="1546"/>
        <end position="1558"/>
    </location>
</feature>
<feature type="chain" id="PRO_5042949626" description="Integrin beta" evidence="20">
    <location>
        <begin position="25"/>
        <end position="1736"/>
    </location>
</feature>
<dbReference type="Gene3D" id="1.20.5.100">
    <property type="entry name" value="Cytochrome c1, transmembrane anchor, C-terminal"/>
    <property type="match status" value="1"/>
</dbReference>
<dbReference type="Gene3D" id="4.10.1240.30">
    <property type="match status" value="1"/>
</dbReference>
<feature type="compositionally biased region" description="Polar residues" evidence="18">
    <location>
        <begin position="1162"/>
        <end position="1172"/>
    </location>
</feature>
<dbReference type="GO" id="GO:0005178">
    <property type="term" value="F:integrin binding"/>
    <property type="evidence" value="ECO:0007669"/>
    <property type="project" value="TreeGrafter"/>
</dbReference>
<evidence type="ECO:0000256" key="18">
    <source>
        <dbReference type="SAM" id="MobiDB-lite"/>
    </source>
</evidence>
<feature type="compositionally biased region" description="Basic and acidic residues" evidence="18">
    <location>
        <begin position="1401"/>
        <end position="1415"/>
    </location>
</feature>
<dbReference type="InterPro" id="IPR015812">
    <property type="entry name" value="Integrin_bsu"/>
</dbReference>
<evidence type="ECO:0000256" key="1">
    <source>
        <dbReference type="ARBA" id="ARBA00004251"/>
    </source>
</evidence>
<dbReference type="Gene3D" id="2.60.40.1510">
    <property type="entry name" value="ntegrin, alpha v. Chain A, domain 3"/>
    <property type="match status" value="1"/>
</dbReference>
<dbReference type="GO" id="GO:0007160">
    <property type="term" value="P:cell-matrix adhesion"/>
    <property type="evidence" value="ECO:0007669"/>
    <property type="project" value="TreeGrafter"/>
</dbReference>
<feature type="compositionally biased region" description="Basic and acidic residues" evidence="18">
    <location>
        <begin position="1588"/>
        <end position="1601"/>
    </location>
</feature>
<evidence type="ECO:0000256" key="9">
    <source>
        <dbReference type="ARBA" id="ARBA00022837"/>
    </source>
</evidence>
<evidence type="ECO:0000256" key="12">
    <source>
        <dbReference type="ARBA" id="ARBA00022989"/>
    </source>
</evidence>
<dbReference type="SMART" id="SM00187">
    <property type="entry name" value="INB"/>
    <property type="match status" value="1"/>
</dbReference>
<evidence type="ECO:0000256" key="14">
    <source>
        <dbReference type="ARBA" id="ARBA00023136"/>
    </source>
</evidence>
<evidence type="ECO:0000256" key="17">
    <source>
        <dbReference type="RuleBase" id="RU000633"/>
    </source>
</evidence>
<dbReference type="InterPro" id="IPR009060">
    <property type="entry name" value="UBA-like_sf"/>
</dbReference>
<feature type="compositionally biased region" description="Low complexity" evidence="18">
    <location>
        <begin position="103"/>
        <end position="114"/>
    </location>
</feature>
<gene>
    <name evidence="22" type="ORF">V9T40_012629</name>
</gene>
<evidence type="ECO:0000313" key="22">
    <source>
        <dbReference type="EMBL" id="KAK7576343.1"/>
    </source>
</evidence>
<dbReference type="SMART" id="SM01242">
    <property type="entry name" value="Integrin_B_tail"/>
    <property type="match status" value="1"/>
</dbReference>
<comment type="subcellular location">
    <subcellularLocation>
        <location evidence="1 17">Cell membrane</location>
        <topology evidence="1 17">Single-pass type I membrane protein</topology>
    </subcellularLocation>
</comment>
<organism evidence="22 23">
    <name type="scientific">Parthenolecanium corni</name>
    <dbReference type="NCBI Taxonomy" id="536013"/>
    <lineage>
        <taxon>Eukaryota</taxon>
        <taxon>Metazoa</taxon>
        <taxon>Ecdysozoa</taxon>
        <taxon>Arthropoda</taxon>
        <taxon>Hexapoda</taxon>
        <taxon>Insecta</taxon>
        <taxon>Pterygota</taxon>
        <taxon>Neoptera</taxon>
        <taxon>Paraneoptera</taxon>
        <taxon>Hemiptera</taxon>
        <taxon>Sternorrhyncha</taxon>
        <taxon>Coccoidea</taxon>
        <taxon>Coccidae</taxon>
        <taxon>Parthenolecanium</taxon>
    </lineage>
</organism>
<dbReference type="InterPro" id="IPR041800">
    <property type="entry name" value="ASCC2_CUE"/>
</dbReference>
<feature type="compositionally biased region" description="Basic and acidic residues" evidence="18">
    <location>
        <begin position="1504"/>
        <end position="1545"/>
    </location>
</feature>
<feature type="compositionally biased region" description="Basic residues" evidence="18">
    <location>
        <begin position="1714"/>
        <end position="1727"/>
    </location>
</feature>
<dbReference type="InterPro" id="IPR002369">
    <property type="entry name" value="Integrin_bsu_VWA"/>
</dbReference>
<keyword evidence="9" id="KW-0106">Calcium</keyword>
<dbReference type="Pfam" id="PF18372">
    <property type="entry name" value="I-EGF_1"/>
    <property type="match status" value="1"/>
</dbReference>
<evidence type="ECO:0000256" key="6">
    <source>
        <dbReference type="ARBA" id="ARBA00022723"/>
    </source>
</evidence>
<dbReference type="GO" id="GO:0007157">
    <property type="term" value="P:heterophilic cell-cell adhesion via plasma membrane cell adhesion molecules"/>
    <property type="evidence" value="ECO:0007669"/>
    <property type="project" value="UniProtKB-ARBA"/>
</dbReference>
<keyword evidence="23" id="KW-1185">Reference proteome</keyword>
<evidence type="ECO:0000256" key="7">
    <source>
        <dbReference type="ARBA" id="ARBA00022729"/>
    </source>
</evidence>
<dbReference type="FunFam" id="3.40.50.410:FF:000002">
    <property type="entry name" value="Integrin beta"/>
    <property type="match status" value="1"/>
</dbReference>
<dbReference type="PRINTS" id="PR01186">
    <property type="entry name" value="INTEGRINB"/>
</dbReference>
<dbReference type="FunFam" id="2.10.25.10:FF:000036">
    <property type="entry name" value="Integrin beta"/>
    <property type="match status" value="1"/>
</dbReference>
<dbReference type="GO" id="GO:0046872">
    <property type="term" value="F:metal ion binding"/>
    <property type="evidence" value="ECO:0007669"/>
    <property type="project" value="UniProtKB-KW"/>
</dbReference>
<dbReference type="PROSITE" id="PS00243">
    <property type="entry name" value="I_EGF_1"/>
    <property type="match status" value="1"/>
</dbReference>
<dbReference type="Pfam" id="PF08725">
    <property type="entry name" value="Integrin_b_cyt"/>
    <property type="match status" value="1"/>
</dbReference>
<sequence>MSAVIFLQLFVITLLSLPYLSVEQVQPKDYACTTKEKCDECIRTFGCVWCSDPDATYEKRCQRQGESKCAAKFLMDPKIDIVEITQNPLTEVQPRNPGGGSHGSEVSSGSSHESITQVTPQHLHLKMRPNKDNPYRFPLIYRQAVDYPVDLYYLMDLSKSMEDDKEKLSSLGDLLAKTMMELTSNFRLGFGSFVDKVAMPYVSIVPKNLASPCPGCAAPYGFRNVMSLSQDTYRFAGQVKSANVSGNLDAPEGGFDAIMQAIVCPEQIGWRDRTVRKLLVFSTDSSFHYAGDGKLAGIIKPNDGCCHLDSSGMYTHSTIQDYPSISQINTKIKENSINLIFAVTAPQYDLYKRLSDHIEGSFCGILSEDSGNVVELVRDQYEKITSTVEMRESGLGDNMRVRYYSKCLNPNGKLEETNKCDGLKVGQTVEFEVNLELLSCPSDPTKWRQSFTIYPIGVGENLTITVDMLCDCDCNNSSHSSYEENSPRCSGHGTLKCGICECDPGFVGEDCSCTTDDDRTDRCRPEPNAPSCSGHGTCKCNKCYCESYSATLDFWGQYCECNNFTCPQSGGVLCSNHGDCVCGACKCHEGWIGDDCFCENSTSNCVNGPDDEICSGHGTCVCNKCVCNENSEYSGKFCDKCPRCTTKCNELKDCVQCRVHQSGVLNKDECDKCPYNITIVDTLEVKDDDYFCSHYDDQDCRFTYIYEIHGKRIDVIADKNLKCPPQARIPGVVFSLILSIVLIGLAFLLMWKFFTSMRDRREFAKFEKERMMAKWDTTKEKEDSIQPIDHQLIKGKSKHVFVTIPALDERWVQDRKFAFYVFPPTKLKNGSYIPGVKETWLSSISCLLDDIWWLCELPYHKFWSQVIYNKNSINGIKSFLHLAPLEKLYCRTKDDDILSTYKRVKKAVLQFLKRISRPKESELFDHLKKKLKVSYRELKRNLLCSENSNDVTDAANAYRECLDATLQFLANASFTVSNFLSIYQEGCQVFLNHDFDFHDTRITQDFIQRHIKLMKLALKTEEFLQDLNSYCNVVDVIDKIRRKCPGNLDLSEIDHITETVKEFLSKTGSDTPTERRKSPDVDGELVQWNEIIDYVKEYYDSDNDLCSASENAYANGVDAMFSDDLLSDHSNWSDDSNSNSEYEEYLAASDEEHDDSVLPVKFNSSENNAGSSKENDISSKFGDLSLQPASTSSTYTPDMTLSQVQLQSAIAHVKDFLPHLGDGFVAMCLEYYKMDSPAVINAVLEENLPPYLKSLDFSLPQITADLQQKIDATLQNSEVCDDKNKLKEFKKVEYSSYTEMLNDKKEIRDAKNVYESYRNVEEDELYDDDFDEEIDEVPVAALEVDPEGFFTEYTKVPLHNCNRPNKGLPNRRESDDEVEEKEEVQPPSNGPKPLDFCENPEITRARRDHQRQVKLDRKHPRNSAYNNRNNRKDSHNENNAVEGPDKSSQNKNSYESRERHDKFSSQNRNSHEVQEKRDKLSSQNKNSYDNRERHDKFSSQNRNPYEKQERRDKLPSQPRDSHENREKRETYPPHGKNSYENRDRYNNYSSQNRNSYANPDWHDQPSSQNRNSRENRDWRDQPSTQNRNSHENRDWRDRLPSENRNWYESQDRHVQPSPQNRNSHENRDWNDQPSSQNRNSYENGEKHTQPHSQPRNSHENRERYDQPNSQNRNTYENQGMYDQSSQSRNSYENRSWRSNDDRGNTNNEKERHYKNVNKARHANHSRKFFSDKKRQF</sequence>
<evidence type="ECO:0000256" key="15">
    <source>
        <dbReference type="ARBA" id="ARBA00023157"/>
    </source>
</evidence>
<evidence type="ECO:0000256" key="2">
    <source>
        <dbReference type="ARBA" id="ARBA00007449"/>
    </source>
</evidence>
<dbReference type="SMART" id="SM00546">
    <property type="entry name" value="CUE"/>
    <property type="match status" value="1"/>
</dbReference>
<dbReference type="GO" id="GO:0033627">
    <property type="term" value="P:cell adhesion mediated by integrin"/>
    <property type="evidence" value="ECO:0007669"/>
    <property type="project" value="TreeGrafter"/>
</dbReference>
<evidence type="ECO:0000256" key="5">
    <source>
        <dbReference type="ARBA" id="ARBA00022692"/>
    </source>
</evidence>
<dbReference type="InterPro" id="IPR014836">
    <property type="entry name" value="Integrin_bsu_cyt_dom"/>
</dbReference>
<dbReference type="Pfam" id="PF07965">
    <property type="entry name" value="Integrin_B_tail"/>
    <property type="match status" value="1"/>
</dbReference>
<evidence type="ECO:0000256" key="8">
    <source>
        <dbReference type="ARBA" id="ARBA00022737"/>
    </source>
</evidence>
<evidence type="ECO:0000256" key="10">
    <source>
        <dbReference type="ARBA" id="ARBA00022842"/>
    </source>
</evidence>
<dbReference type="Pfam" id="PF07974">
    <property type="entry name" value="EGF_2"/>
    <property type="match status" value="1"/>
</dbReference>
<evidence type="ECO:0000256" key="13">
    <source>
        <dbReference type="ARBA" id="ARBA00023037"/>
    </source>
</evidence>
<feature type="compositionally biased region" description="Basic and acidic residues" evidence="18">
    <location>
        <begin position="1694"/>
        <end position="1713"/>
    </location>
</feature>
<dbReference type="SUPFAM" id="SSF46934">
    <property type="entry name" value="UBA-like"/>
    <property type="match status" value="1"/>
</dbReference>
<feature type="compositionally biased region" description="Basic and acidic residues" evidence="18">
    <location>
        <begin position="1454"/>
        <end position="1480"/>
    </location>
</feature>
<keyword evidence="5 17" id="KW-0812">Transmembrane</keyword>
<dbReference type="InterPro" id="IPR036349">
    <property type="entry name" value="Integrin_bsu_tail_dom_sf"/>
</dbReference>
<dbReference type="InterPro" id="IPR013111">
    <property type="entry name" value="EGF_extracell"/>
</dbReference>
<dbReference type="PROSITE" id="PS52047">
    <property type="entry name" value="I_EGF_2"/>
    <property type="match status" value="3"/>
</dbReference>
<dbReference type="GO" id="GO:0016477">
    <property type="term" value="P:cell migration"/>
    <property type="evidence" value="ECO:0007669"/>
    <property type="project" value="TreeGrafter"/>
</dbReference>
<evidence type="ECO:0000259" key="21">
    <source>
        <dbReference type="PROSITE" id="PS51140"/>
    </source>
</evidence>
<dbReference type="SUPFAM" id="SSF53300">
    <property type="entry name" value="vWA-like"/>
    <property type="match status" value="1"/>
</dbReference>
<dbReference type="GO" id="GO:0005925">
    <property type="term" value="C:focal adhesion"/>
    <property type="evidence" value="ECO:0007669"/>
    <property type="project" value="TreeGrafter"/>
</dbReference>
<keyword evidence="3" id="KW-1003">Cell membrane</keyword>
<evidence type="ECO:0000313" key="23">
    <source>
        <dbReference type="Proteomes" id="UP001367676"/>
    </source>
</evidence>
<keyword evidence="12 19" id="KW-1133">Transmembrane helix</keyword>
<dbReference type="GO" id="GO:0043130">
    <property type="term" value="F:ubiquitin binding"/>
    <property type="evidence" value="ECO:0007669"/>
    <property type="project" value="InterPro"/>
</dbReference>
<dbReference type="GO" id="GO:0009986">
    <property type="term" value="C:cell surface"/>
    <property type="evidence" value="ECO:0007669"/>
    <property type="project" value="TreeGrafter"/>
</dbReference>
<dbReference type="PANTHER" id="PTHR10082:SF60">
    <property type="entry name" value="INTEGRIN BETA-PS"/>
    <property type="match status" value="1"/>
</dbReference>